<accession>A0A0N5CX11</accession>
<evidence type="ECO:0000313" key="2">
    <source>
        <dbReference type="EMBL" id="VDN02076.1"/>
    </source>
</evidence>
<evidence type="ECO:0000313" key="3">
    <source>
        <dbReference type="Proteomes" id="UP000276776"/>
    </source>
</evidence>
<feature type="compositionally biased region" description="Low complexity" evidence="1">
    <location>
        <begin position="70"/>
        <end position="81"/>
    </location>
</feature>
<dbReference type="WBParaSite" id="TCLT_0000490801-mRNA-1">
    <property type="protein sequence ID" value="TCLT_0000490801-mRNA-1"/>
    <property type="gene ID" value="TCLT_0000490801"/>
</dbReference>
<feature type="region of interest" description="Disordered" evidence="1">
    <location>
        <begin position="1"/>
        <end position="41"/>
    </location>
</feature>
<feature type="compositionally biased region" description="Low complexity" evidence="1">
    <location>
        <begin position="10"/>
        <end position="25"/>
    </location>
</feature>
<reference evidence="4" key="1">
    <citation type="submission" date="2017-02" db="UniProtKB">
        <authorList>
            <consortium name="WormBaseParasite"/>
        </authorList>
    </citation>
    <scope>IDENTIFICATION</scope>
</reference>
<name>A0A0N5CX11_THECL</name>
<feature type="region of interest" description="Disordered" evidence="1">
    <location>
        <begin position="65"/>
        <end position="92"/>
    </location>
</feature>
<evidence type="ECO:0000313" key="4">
    <source>
        <dbReference type="WBParaSite" id="TCLT_0000490801-mRNA-1"/>
    </source>
</evidence>
<sequence length="165" mass="17973">MAITPKIHTSKQSSSVSSKLSFQTSPSQVSSESFTSKSLASEAVTVTPSVLYTTSSTIDKISQVTAKENSTLSTTSTVTSTPKQTRKPGPKLPNCDYCLPSDVLLILAENKDFYKNECNRASILRNAVQKTTNQRIDLKEPCAHDEEKIVFDVGEGTLQQTPKRA</sequence>
<protein>
    <submittedName>
        <fullName evidence="4">Flocculation protein FLO11-like</fullName>
    </submittedName>
</protein>
<reference evidence="2 3" key="2">
    <citation type="submission" date="2018-11" db="EMBL/GenBank/DDBJ databases">
        <authorList>
            <consortium name="Pathogen Informatics"/>
        </authorList>
    </citation>
    <scope>NUCLEOTIDE SEQUENCE [LARGE SCALE GENOMIC DNA]</scope>
</reference>
<feature type="compositionally biased region" description="Polar residues" evidence="1">
    <location>
        <begin position="26"/>
        <end position="41"/>
    </location>
</feature>
<organism evidence="4">
    <name type="scientific">Thelazia callipaeda</name>
    <name type="common">Oriental eyeworm</name>
    <name type="synonym">Parasitic nematode</name>
    <dbReference type="NCBI Taxonomy" id="103827"/>
    <lineage>
        <taxon>Eukaryota</taxon>
        <taxon>Metazoa</taxon>
        <taxon>Ecdysozoa</taxon>
        <taxon>Nematoda</taxon>
        <taxon>Chromadorea</taxon>
        <taxon>Rhabditida</taxon>
        <taxon>Spirurina</taxon>
        <taxon>Spiruromorpha</taxon>
        <taxon>Thelazioidea</taxon>
        <taxon>Thelaziidae</taxon>
        <taxon>Thelazia</taxon>
    </lineage>
</organism>
<dbReference type="Proteomes" id="UP000276776">
    <property type="component" value="Unassembled WGS sequence"/>
</dbReference>
<keyword evidence="3" id="KW-1185">Reference proteome</keyword>
<dbReference type="AlphaFoldDB" id="A0A0N5CX11"/>
<gene>
    <name evidence="2" type="ORF">TCLT_LOCUS4897</name>
</gene>
<proteinExistence type="predicted"/>
<dbReference type="EMBL" id="UYYF01004309">
    <property type="protein sequence ID" value="VDN02076.1"/>
    <property type="molecule type" value="Genomic_DNA"/>
</dbReference>
<evidence type="ECO:0000256" key="1">
    <source>
        <dbReference type="SAM" id="MobiDB-lite"/>
    </source>
</evidence>